<feature type="transmembrane region" description="Helical" evidence="5">
    <location>
        <begin position="16"/>
        <end position="36"/>
    </location>
</feature>
<dbReference type="RefSeq" id="WP_142665038.1">
    <property type="nucleotide sequence ID" value="NZ_FXTK01000041.1"/>
</dbReference>
<protein>
    <submittedName>
        <fullName evidence="6">Type IV secretory pathway, VirB3 components</fullName>
    </submittedName>
</protein>
<accession>A0A521FSK0</accession>
<evidence type="ECO:0000256" key="4">
    <source>
        <dbReference type="ARBA" id="ARBA00023136"/>
    </source>
</evidence>
<evidence type="ECO:0000313" key="7">
    <source>
        <dbReference type="Proteomes" id="UP000319014"/>
    </source>
</evidence>
<dbReference type="GO" id="GO:0016020">
    <property type="term" value="C:membrane"/>
    <property type="evidence" value="ECO:0007669"/>
    <property type="project" value="UniProtKB-SubCell"/>
</dbReference>
<reference evidence="6 7" key="1">
    <citation type="submission" date="2017-05" db="EMBL/GenBank/DDBJ databases">
        <authorList>
            <person name="Varghese N."/>
            <person name="Submissions S."/>
        </authorList>
    </citation>
    <scope>NUCLEOTIDE SEQUENCE [LARGE SCALE GENOMIC DNA]</scope>
    <source>
        <strain evidence="6 7">DSM 100094</strain>
    </source>
</reference>
<feature type="transmembrane region" description="Helical" evidence="5">
    <location>
        <begin position="42"/>
        <end position="59"/>
    </location>
</feature>
<keyword evidence="7" id="KW-1185">Reference proteome</keyword>
<dbReference type="OrthoDB" id="7860899at2"/>
<dbReference type="Pfam" id="PF05101">
    <property type="entry name" value="VirB3"/>
    <property type="match status" value="1"/>
</dbReference>
<organism evidence="6 7">
    <name type="scientific">Paracoccus laeviglucosivorans</name>
    <dbReference type="NCBI Taxonomy" id="1197861"/>
    <lineage>
        <taxon>Bacteria</taxon>
        <taxon>Pseudomonadati</taxon>
        <taxon>Pseudomonadota</taxon>
        <taxon>Alphaproteobacteria</taxon>
        <taxon>Rhodobacterales</taxon>
        <taxon>Paracoccaceae</taxon>
        <taxon>Paracoccus</taxon>
    </lineage>
</organism>
<proteinExistence type="predicted"/>
<gene>
    <name evidence="6" type="ORF">SAMN06265221_14113</name>
</gene>
<name>A0A521FSK0_9RHOB</name>
<evidence type="ECO:0000256" key="2">
    <source>
        <dbReference type="ARBA" id="ARBA00022692"/>
    </source>
</evidence>
<dbReference type="EMBL" id="FXTK01000041">
    <property type="protein sequence ID" value="SMO99207.1"/>
    <property type="molecule type" value="Genomic_DNA"/>
</dbReference>
<evidence type="ECO:0000256" key="5">
    <source>
        <dbReference type="SAM" id="Phobius"/>
    </source>
</evidence>
<evidence type="ECO:0000313" key="6">
    <source>
        <dbReference type="EMBL" id="SMO99207.1"/>
    </source>
</evidence>
<keyword evidence="2 5" id="KW-0812">Transmembrane</keyword>
<comment type="subcellular location">
    <subcellularLocation>
        <location evidence="1">Membrane</location>
    </subcellularLocation>
</comment>
<dbReference type="InterPro" id="IPR007792">
    <property type="entry name" value="T4SS_VirB3/TrbD/AvhB"/>
</dbReference>
<evidence type="ECO:0000256" key="3">
    <source>
        <dbReference type="ARBA" id="ARBA00022989"/>
    </source>
</evidence>
<keyword evidence="4 5" id="KW-0472">Membrane</keyword>
<dbReference type="AlphaFoldDB" id="A0A521FSK0"/>
<sequence>MERTPVILGLTRQARLWGLPLPYTLAVASVTVLPFMWTSQNLILSLSFLGLGPVWYGLARLATAANPNGAQVLRVILQKTPPALNRTRKRGRRYV</sequence>
<keyword evidence="3 5" id="KW-1133">Transmembrane helix</keyword>
<dbReference type="Proteomes" id="UP000319014">
    <property type="component" value="Unassembled WGS sequence"/>
</dbReference>
<evidence type="ECO:0000256" key="1">
    <source>
        <dbReference type="ARBA" id="ARBA00004370"/>
    </source>
</evidence>